<dbReference type="AlphaFoldDB" id="E4XGE1"/>
<gene>
    <name evidence="3" type="ORF">GSOID_T00010550001</name>
</gene>
<dbReference type="Gene3D" id="1.10.287.70">
    <property type="match status" value="1"/>
</dbReference>
<sequence>MGEESTVPFRTIDTPRKSMWDQAISNEFFCRARQWRDIAEFERKELLKVRVYKSLKLTSRAILCVTLNTIFLSVIDVEFYYSRFGTMVTPRALYPDTHSPAHPAGVYAPCSFNQSNAQPIMMKFSYFTRSLILFLTVEVTRSSGILNGNQFMREHHPMRYNRMTEILKVVACVKLSKEKPHKGVTLTNLGYGDFTPYFGLSRLIISILSLSGIVLTALIVGVLSEALQIPTEEKRVLVSMEHQRSDKIRQHAAAQLIQSCWKQFRFDVELQNKRMSIGNIHDHSFTDKLKFRYNSMFHKRNLTQKFADSLWRWRKIKAQTDQLRASMEKEFIQENTALETRFISQKLDELEKIVKIGPTSREDKLARHNTYSEVDFLLQRKASEKKTSTKRSSDRWMKAVQKAKSQKRDSSTENIQVNGVKRSSSAYLEDQTPKDQLKINDLRAGRRLSLANPLMPKIDIVVSELKNDHGGITSKLHITEKRKSISEKCLMRRNSFQSHSTLNARRKSRASCHETSIHETVEEEKSEPSNSSSIHVFLDRLEERQQTFQNEMRSEISRLSEILANHGNCKTTDDESPN</sequence>
<dbReference type="OrthoDB" id="10566457at2759"/>
<evidence type="ECO:0000256" key="1">
    <source>
        <dbReference type="SAM" id="MobiDB-lite"/>
    </source>
</evidence>
<keyword evidence="4" id="KW-1185">Reference proteome</keyword>
<dbReference type="EMBL" id="FN653047">
    <property type="protein sequence ID" value="CBY09739.1"/>
    <property type="molecule type" value="Genomic_DNA"/>
</dbReference>
<accession>E4XGE1</accession>
<evidence type="ECO:0000259" key="2">
    <source>
        <dbReference type="Pfam" id="PF07885"/>
    </source>
</evidence>
<feature type="domain" description="Potassium channel" evidence="2">
    <location>
        <begin position="184"/>
        <end position="228"/>
    </location>
</feature>
<protein>
    <recommendedName>
        <fullName evidence="2">Potassium channel domain-containing protein</fullName>
    </recommendedName>
</protein>
<dbReference type="GO" id="GO:0016020">
    <property type="term" value="C:membrane"/>
    <property type="evidence" value="ECO:0007669"/>
    <property type="project" value="InterPro"/>
</dbReference>
<feature type="region of interest" description="Disordered" evidence="1">
    <location>
        <begin position="498"/>
        <end position="533"/>
    </location>
</feature>
<dbReference type="InParanoid" id="E4XGE1"/>
<evidence type="ECO:0000313" key="4">
    <source>
        <dbReference type="Proteomes" id="UP000001307"/>
    </source>
</evidence>
<feature type="compositionally biased region" description="Basic and acidic residues" evidence="1">
    <location>
        <begin position="511"/>
        <end position="520"/>
    </location>
</feature>
<dbReference type="Pfam" id="PF07885">
    <property type="entry name" value="Ion_trans_2"/>
    <property type="match status" value="1"/>
</dbReference>
<dbReference type="PANTHER" id="PTHR10153">
    <property type="entry name" value="SMALL CONDUCTANCE CALCIUM-ACTIVATED POTASSIUM CHANNEL"/>
    <property type="match status" value="1"/>
</dbReference>
<dbReference type="InterPro" id="IPR015449">
    <property type="entry name" value="K_chnl_Ca-activ_SK"/>
</dbReference>
<name>E4XGE1_OIKDI</name>
<proteinExistence type="predicted"/>
<reference evidence="3" key="1">
    <citation type="journal article" date="2010" name="Science">
        <title>Plasticity of animal genome architecture unmasked by rapid evolution of a pelagic tunicate.</title>
        <authorList>
            <person name="Denoeud F."/>
            <person name="Henriet S."/>
            <person name="Mungpakdee S."/>
            <person name="Aury J.M."/>
            <person name="Da Silva C."/>
            <person name="Brinkmann H."/>
            <person name="Mikhaleva J."/>
            <person name="Olsen L.C."/>
            <person name="Jubin C."/>
            <person name="Canestro C."/>
            <person name="Bouquet J.M."/>
            <person name="Danks G."/>
            <person name="Poulain J."/>
            <person name="Campsteijn C."/>
            <person name="Adamski M."/>
            <person name="Cross I."/>
            <person name="Yadetie F."/>
            <person name="Muffato M."/>
            <person name="Louis A."/>
            <person name="Butcher S."/>
            <person name="Tsagkogeorga G."/>
            <person name="Konrad A."/>
            <person name="Singh S."/>
            <person name="Jensen M.F."/>
            <person name="Cong E.H."/>
            <person name="Eikeseth-Otteraa H."/>
            <person name="Noel B."/>
            <person name="Anthouard V."/>
            <person name="Porcel B.M."/>
            <person name="Kachouri-Lafond R."/>
            <person name="Nishino A."/>
            <person name="Ugolini M."/>
            <person name="Chourrout P."/>
            <person name="Nishida H."/>
            <person name="Aasland R."/>
            <person name="Huzurbazar S."/>
            <person name="Westhof E."/>
            <person name="Delsuc F."/>
            <person name="Lehrach H."/>
            <person name="Reinhardt R."/>
            <person name="Weissenbach J."/>
            <person name="Roy S.W."/>
            <person name="Artiguenave F."/>
            <person name="Postlethwait J.H."/>
            <person name="Manak J.R."/>
            <person name="Thompson E.M."/>
            <person name="Jaillon O."/>
            <person name="Du Pasquier L."/>
            <person name="Boudinot P."/>
            <person name="Liberles D.A."/>
            <person name="Volff J.N."/>
            <person name="Philippe H."/>
            <person name="Lenhard B."/>
            <person name="Roest Crollius H."/>
            <person name="Wincker P."/>
            <person name="Chourrout D."/>
        </authorList>
    </citation>
    <scope>NUCLEOTIDE SEQUENCE [LARGE SCALE GENOMIC DNA]</scope>
</reference>
<dbReference type="SUPFAM" id="SSF81324">
    <property type="entry name" value="Voltage-gated potassium channels"/>
    <property type="match status" value="1"/>
</dbReference>
<dbReference type="InterPro" id="IPR013099">
    <property type="entry name" value="K_chnl_dom"/>
</dbReference>
<evidence type="ECO:0000313" key="3">
    <source>
        <dbReference type="EMBL" id="CBY09739.1"/>
    </source>
</evidence>
<dbReference type="GO" id="GO:0016286">
    <property type="term" value="F:small conductance calcium-activated potassium channel activity"/>
    <property type="evidence" value="ECO:0007669"/>
    <property type="project" value="InterPro"/>
</dbReference>
<dbReference type="Proteomes" id="UP000001307">
    <property type="component" value="Unassembled WGS sequence"/>
</dbReference>
<organism evidence="3">
    <name type="scientific">Oikopleura dioica</name>
    <name type="common">Tunicate</name>
    <dbReference type="NCBI Taxonomy" id="34765"/>
    <lineage>
        <taxon>Eukaryota</taxon>
        <taxon>Metazoa</taxon>
        <taxon>Chordata</taxon>
        <taxon>Tunicata</taxon>
        <taxon>Appendicularia</taxon>
        <taxon>Copelata</taxon>
        <taxon>Oikopleuridae</taxon>
        <taxon>Oikopleura</taxon>
    </lineage>
</organism>